<name>A0A1Y5F375_9BACT</name>
<accession>A0A1Y5F375</accession>
<organism evidence="2 3">
    <name type="scientific">Halobacteriovorax marinus</name>
    <dbReference type="NCBI Taxonomy" id="97084"/>
    <lineage>
        <taxon>Bacteria</taxon>
        <taxon>Pseudomonadati</taxon>
        <taxon>Bdellovibrionota</taxon>
        <taxon>Bacteriovoracia</taxon>
        <taxon>Bacteriovoracales</taxon>
        <taxon>Halobacteriovoraceae</taxon>
        <taxon>Halobacteriovorax</taxon>
    </lineage>
</organism>
<evidence type="ECO:0000313" key="3">
    <source>
        <dbReference type="Proteomes" id="UP000196531"/>
    </source>
</evidence>
<gene>
    <name evidence="2" type="ORF">A9Q84_17595</name>
</gene>
<evidence type="ECO:0000313" key="2">
    <source>
        <dbReference type="EMBL" id="OUR94124.1"/>
    </source>
</evidence>
<evidence type="ECO:0008006" key="4">
    <source>
        <dbReference type="Google" id="ProtNLM"/>
    </source>
</evidence>
<feature type="signal peptide" evidence="1">
    <location>
        <begin position="1"/>
        <end position="18"/>
    </location>
</feature>
<proteinExistence type="predicted"/>
<protein>
    <recommendedName>
        <fullName evidence="4">Lipoprotein</fullName>
    </recommendedName>
</protein>
<sequence length="120" mass="13855">MRKLILTLSLLITASSYAASGYTFYYMSECSSGIEEKYGEYCAAIITDVFYMNDCSPSQYDGCSQQDLKDEYGDGLFIDTPSASYPESSKSEAKRERRKRINKWKNSSFKDYYIKQVNWN</sequence>
<evidence type="ECO:0000256" key="1">
    <source>
        <dbReference type="SAM" id="SignalP"/>
    </source>
</evidence>
<reference evidence="3" key="1">
    <citation type="journal article" date="2017" name="Proc. Natl. Acad. Sci. U.S.A.">
        <title>Simulation of Deepwater Horizon oil plume reveals substrate specialization within a complex community of hydrocarbon-degraders.</title>
        <authorList>
            <person name="Hu P."/>
            <person name="Dubinsky E.A."/>
            <person name="Probst A.J."/>
            <person name="Wang J."/>
            <person name="Sieber C.M.K."/>
            <person name="Tom L.M."/>
            <person name="Gardinali P."/>
            <person name="Banfield J.F."/>
            <person name="Atlas R.M."/>
            <person name="Andersen G.L."/>
        </authorList>
    </citation>
    <scope>NUCLEOTIDE SEQUENCE [LARGE SCALE GENOMIC DNA]</scope>
</reference>
<dbReference type="AlphaFoldDB" id="A0A1Y5F375"/>
<dbReference type="EMBL" id="MAAO01000011">
    <property type="protein sequence ID" value="OUR94124.1"/>
    <property type="molecule type" value="Genomic_DNA"/>
</dbReference>
<feature type="chain" id="PRO_5012192975" description="Lipoprotein" evidence="1">
    <location>
        <begin position="19"/>
        <end position="120"/>
    </location>
</feature>
<dbReference type="Proteomes" id="UP000196531">
    <property type="component" value="Unassembled WGS sequence"/>
</dbReference>
<keyword evidence="1" id="KW-0732">Signal</keyword>
<comment type="caution">
    <text evidence="2">The sequence shown here is derived from an EMBL/GenBank/DDBJ whole genome shotgun (WGS) entry which is preliminary data.</text>
</comment>